<evidence type="ECO:0000313" key="2">
    <source>
        <dbReference type="EMBL" id="EIE92166.1"/>
    </source>
</evidence>
<organism evidence="2 3">
    <name type="scientific">Rhizopus delemar (strain RA 99-880 / ATCC MYA-4621 / FGSC 9543 / NRRL 43880)</name>
    <name type="common">Mucormycosis agent</name>
    <name type="synonym">Rhizopus arrhizus var. delemar</name>
    <dbReference type="NCBI Taxonomy" id="246409"/>
    <lineage>
        <taxon>Eukaryota</taxon>
        <taxon>Fungi</taxon>
        <taxon>Fungi incertae sedis</taxon>
        <taxon>Mucoromycota</taxon>
        <taxon>Mucoromycotina</taxon>
        <taxon>Mucoromycetes</taxon>
        <taxon>Mucorales</taxon>
        <taxon>Mucorineae</taxon>
        <taxon>Rhizopodaceae</taxon>
        <taxon>Rhizopus</taxon>
    </lineage>
</organism>
<dbReference type="EMBL" id="CH476754">
    <property type="protein sequence ID" value="EIE92166.1"/>
    <property type="molecule type" value="Genomic_DNA"/>
</dbReference>
<reference evidence="2 3" key="1">
    <citation type="journal article" date="2009" name="PLoS Genet.">
        <title>Genomic analysis of the basal lineage fungus Rhizopus oryzae reveals a whole-genome duplication.</title>
        <authorList>
            <person name="Ma L.-J."/>
            <person name="Ibrahim A.S."/>
            <person name="Skory C."/>
            <person name="Grabherr M.G."/>
            <person name="Burger G."/>
            <person name="Butler M."/>
            <person name="Elias M."/>
            <person name="Idnurm A."/>
            <person name="Lang B.F."/>
            <person name="Sone T."/>
            <person name="Abe A."/>
            <person name="Calvo S.E."/>
            <person name="Corrochano L.M."/>
            <person name="Engels R."/>
            <person name="Fu J."/>
            <person name="Hansberg W."/>
            <person name="Kim J.-M."/>
            <person name="Kodira C.D."/>
            <person name="Koehrsen M.J."/>
            <person name="Liu B."/>
            <person name="Miranda-Saavedra D."/>
            <person name="O'Leary S."/>
            <person name="Ortiz-Castellanos L."/>
            <person name="Poulter R."/>
            <person name="Rodriguez-Romero J."/>
            <person name="Ruiz-Herrera J."/>
            <person name="Shen Y.-Q."/>
            <person name="Zeng Q."/>
            <person name="Galagan J."/>
            <person name="Birren B.W."/>
            <person name="Cuomo C.A."/>
            <person name="Wickes B.L."/>
        </authorList>
    </citation>
    <scope>NUCLEOTIDE SEQUENCE [LARGE SCALE GENOMIC DNA]</scope>
    <source>
        <strain evidence="3">RA 99-880 / ATCC MYA-4621 / FGSC 9543 / NRRL 43880</strain>
    </source>
</reference>
<keyword evidence="1" id="KW-1133">Transmembrane helix</keyword>
<dbReference type="VEuPathDB" id="FungiDB:RO3G_16877"/>
<protein>
    <submittedName>
        <fullName evidence="2">Uncharacterized protein</fullName>
    </submittedName>
</protein>
<evidence type="ECO:0000313" key="3">
    <source>
        <dbReference type="Proteomes" id="UP000009138"/>
    </source>
</evidence>
<dbReference type="RefSeq" id="XP_067527562.1">
    <property type="nucleotide sequence ID" value="XM_067671461.1"/>
</dbReference>
<keyword evidence="1" id="KW-0472">Membrane</keyword>
<gene>
    <name evidence="2" type="ORF">RO3G_16877</name>
</gene>
<feature type="transmembrane region" description="Helical" evidence="1">
    <location>
        <begin position="7"/>
        <end position="28"/>
    </location>
</feature>
<keyword evidence="3" id="KW-1185">Reference proteome</keyword>
<dbReference type="InParanoid" id="I1CUN6"/>
<dbReference type="Proteomes" id="UP000009138">
    <property type="component" value="Unassembled WGS sequence"/>
</dbReference>
<sequence length="36" mass="3930">MKGEKDYLAVGDMAAVGITVATKIVFVVSKYQRNPE</sequence>
<evidence type="ECO:0000256" key="1">
    <source>
        <dbReference type="SAM" id="Phobius"/>
    </source>
</evidence>
<name>I1CUN6_RHIO9</name>
<proteinExistence type="predicted"/>
<keyword evidence="1" id="KW-0812">Transmembrane</keyword>
<accession>I1CUN6</accession>
<dbReference type="AlphaFoldDB" id="I1CUN6"/>
<dbReference type="GeneID" id="93623842"/>